<protein>
    <submittedName>
        <fullName evidence="1">Uncharacterized protein</fullName>
    </submittedName>
</protein>
<dbReference type="GeneID" id="41609631"/>
<organism evidence="1 2">
    <name type="scientific">Thermococcus aciditolerans</name>
    <dbReference type="NCBI Taxonomy" id="2598455"/>
    <lineage>
        <taxon>Archaea</taxon>
        <taxon>Methanobacteriati</taxon>
        <taxon>Methanobacteriota</taxon>
        <taxon>Thermococci</taxon>
        <taxon>Thermococcales</taxon>
        <taxon>Thermococcaceae</taxon>
        <taxon>Thermococcus</taxon>
    </lineage>
</organism>
<keyword evidence="2" id="KW-1185">Reference proteome</keyword>
<dbReference type="Proteomes" id="UP000322631">
    <property type="component" value="Chromosome"/>
</dbReference>
<proteinExistence type="predicted"/>
<accession>A0A5C0SLP4</accession>
<dbReference type="AlphaFoldDB" id="A0A5C0SLP4"/>
<reference evidence="1 2" key="1">
    <citation type="submission" date="2019-07" db="EMBL/GenBank/DDBJ databases">
        <title>Complete genome of Thermococcus acidophilus.</title>
        <authorList>
            <person name="Li X."/>
        </authorList>
    </citation>
    <scope>NUCLEOTIDE SEQUENCE [LARGE SCALE GENOMIC DNA]</scope>
    <source>
        <strain evidence="1 2">SY113</strain>
    </source>
</reference>
<dbReference type="EMBL" id="CP041932">
    <property type="protein sequence ID" value="QEK14912.1"/>
    <property type="molecule type" value="Genomic_DNA"/>
</dbReference>
<dbReference type="KEGG" id="them:FPV09_07210"/>
<name>A0A5C0SLP4_9EURY</name>
<dbReference type="RefSeq" id="WP_148882881.1">
    <property type="nucleotide sequence ID" value="NZ_CP041932.1"/>
</dbReference>
<evidence type="ECO:0000313" key="2">
    <source>
        <dbReference type="Proteomes" id="UP000322631"/>
    </source>
</evidence>
<sequence length="109" mass="12370">MYDGKQLTISNIKQKGFDYAIVADSTQFTGNYLWGEGSGIPMSGHSYNSGYNDARELVSYLNELMNGMDYLVPVPYYKFKTPAGITNPRNHWRGLSYLIDTVRELCPGW</sequence>
<gene>
    <name evidence="1" type="ORF">FPV09_07210</name>
</gene>
<evidence type="ECO:0000313" key="1">
    <source>
        <dbReference type="EMBL" id="QEK14912.1"/>
    </source>
</evidence>